<dbReference type="Proteomes" id="UP000653099">
    <property type="component" value="Unassembled WGS sequence"/>
</dbReference>
<comment type="similarity">
    <text evidence="1">Belongs to the NAD(P)-dependent epimerase/dehydratase family.</text>
</comment>
<reference evidence="3" key="2">
    <citation type="submission" date="2020-09" db="EMBL/GenBank/DDBJ databases">
        <authorList>
            <person name="Sun Q."/>
            <person name="Ohkuma M."/>
        </authorList>
    </citation>
    <scope>NUCLEOTIDE SEQUENCE</scope>
    <source>
        <strain evidence="3">JCM 14359</strain>
    </source>
</reference>
<name>A0A830EU81_9EURY</name>
<dbReference type="EMBL" id="BMOC01000012">
    <property type="protein sequence ID" value="GGJ10426.1"/>
    <property type="molecule type" value="Genomic_DNA"/>
</dbReference>
<accession>A0A830EU81</accession>
<gene>
    <name evidence="3" type="primary">galE2</name>
    <name evidence="3" type="ORF">GCM10008995_20310</name>
</gene>
<sequence>MADVVVTGSGGDLGRWVVGSLVRAGWRVRCLDHEHPAEDTPPGVTAVETDLTDAGETLEAVLAVDPEAVVHLAAVGPQYYAPSRVYENNTLAAYHVLTAAGEAGADVVWTSSESVYGWVFAEEQVFPDALPVSVDHACRPEDQYGVSKAAAEATAESVARRYDVPVTTIRPSWIQHPGAYECTDADGEDVVDNFWSYVDVRDVVRLVRAALESPPDGEETVHAAAAENYVGRPTRELFEEAFGSVPTPCDLAGTESALSTANAGAAYGWEPEYSYHEAATDDVGPWDEW</sequence>
<evidence type="ECO:0000313" key="3">
    <source>
        <dbReference type="EMBL" id="GGJ10426.1"/>
    </source>
</evidence>
<protein>
    <submittedName>
        <fullName evidence="3">Nucleoside-diphosphate-sugar epimerase</fullName>
    </submittedName>
</protein>
<evidence type="ECO:0000313" key="4">
    <source>
        <dbReference type="Proteomes" id="UP000653099"/>
    </source>
</evidence>
<feature type="domain" description="NAD-dependent epimerase/dehydratase" evidence="2">
    <location>
        <begin position="4"/>
        <end position="172"/>
    </location>
</feature>
<dbReference type="OrthoDB" id="199183at2157"/>
<proteinExistence type="inferred from homology"/>
<dbReference type="AlphaFoldDB" id="A0A830EU81"/>
<evidence type="ECO:0000256" key="1">
    <source>
        <dbReference type="ARBA" id="ARBA00007637"/>
    </source>
</evidence>
<dbReference type="PANTHER" id="PTHR43000">
    <property type="entry name" value="DTDP-D-GLUCOSE 4,6-DEHYDRATASE-RELATED"/>
    <property type="match status" value="1"/>
</dbReference>
<organism evidence="3 4">
    <name type="scientific">Halobellus salinus</name>
    <dbReference type="NCBI Taxonomy" id="931585"/>
    <lineage>
        <taxon>Archaea</taxon>
        <taxon>Methanobacteriati</taxon>
        <taxon>Methanobacteriota</taxon>
        <taxon>Stenosarchaea group</taxon>
        <taxon>Halobacteria</taxon>
        <taxon>Halobacteriales</taxon>
        <taxon>Haloferacaceae</taxon>
        <taxon>Halobellus</taxon>
    </lineage>
</organism>
<dbReference type="Gene3D" id="3.40.50.720">
    <property type="entry name" value="NAD(P)-binding Rossmann-like Domain"/>
    <property type="match status" value="1"/>
</dbReference>
<dbReference type="InterPro" id="IPR001509">
    <property type="entry name" value="Epimerase_deHydtase"/>
</dbReference>
<dbReference type="Pfam" id="PF01370">
    <property type="entry name" value="Epimerase"/>
    <property type="match status" value="1"/>
</dbReference>
<keyword evidence="4" id="KW-1185">Reference proteome</keyword>
<dbReference type="RefSeq" id="WP_188787300.1">
    <property type="nucleotide sequence ID" value="NZ_BMOC01000012.1"/>
</dbReference>
<evidence type="ECO:0000259" key="2">
    <source>
        <dbReference type="Pfam" id="PF01370"/>
    </source>
</evidence>
<reference evidence="3" key="1">
    <citation type="journal article" date="2014" name="Int. J. Syst. Evol. Microbiol.">
        <title>Complete genome sequence of Corynebacterium casei LMG S-19264T (=DSM 44701T), isolated from a smear-ripened cheese.</title>
        <authorList>
            <consortium name="US DOE Joint Genome Institute (JGI-PGF)"/>
            <person name="Walter F."/>
            <person name="Albersmeier A."/>
            <person name="Kalinowski J."/>
            <person name="Ruckert C."/>
        </authorList>
    </citation>
    <scope>NUCLEOTIDE SEQUENCE</scope>
    <source>
        <strain evidence="3">JCM 14359</strain>
    </source>
</reference>
<dbReference type="SUPFAM" id="SSF51735">
    <property type="entry name" value="NAD(P)-binding Rossmann-fold domains"/>
    <property type="match status" value="1"/>
</dbReference>
<dbReference type="InterPro" id="IPR036291">
    <property type="entry name" value="NAD(P)-bd_dom_sf"/>
</dbReference>
<comment type="caution">
    <text evidence="3">The sequence shown here is derived from an EMBL/GenBank/DDBJ whole genome shotgun (WGS) entry which is preliminary data.</text>
</comment>